<dbReference type="Proteomes" id="UP000595197">
    <property type="component" value="Chromosome"/>
</dbReference>
<dbReference type="InterPro" id="IPR050902">
    <property type="entry name" value="ABC_Transporter_SBP"/>
</dbReference>
<dbReference type="PANTHER" id="PTHR30535:SF4">
    <property type="entry name" value="HEMIN-BINDING PERIPLASMIC PROTEIN HMUT"/>
    <property type="match status" value="1"/>
</dbReference>
<proteinExistence type="predicted"/>
<feature type="signal peptide" evidence="1">
    <location>
        <begin position="1"/>
        <end position="19"/>
    </location>
</feature>
<evidence type="ECO:0000313" key="4">
    <source>
        <dbReference type="Proteomes" id="UP000595197"/>
    </source>
</evidence>
<gene>
    <name evidence="3" type="ORF">IGS68_17385</name>
</gene>
<dbReference type="SUPFAM" id="SSF53807">
    <property type="entry name" value="Helical backbone' metal receptor"/>
    <property type="match status" value="1"/>
</dbReference>
<protein>
    <submittedName>
        <fullName evidence="3">ABC transporter substrate-binding protein</fullName>
    </submittedName>
</protein>
<evidence type="ECO:0000259" key="2">
    <source>
        <dbReference type="PROSITE" id="PS50983"/>
    </source>
</evidence>
<dbReference type="Pfam" id="PF01497">
    <property type="entry name" value="Peripla_BP_2"/>
    <property type="match status" value="1"/>
</dbReference>
<evidence type="ECO:0000313" key="3">
    <source>
        <dbReference type="EMBL" id="QQP87846.1"/>
    </source>
</evidence>
<keyword evidence="4" id="KW-1185">Reference proteome</keyword>
<dbReference type="CDD" id="cd01149">
    <property type="entry name" value="HutB"/>
    <property type="match status" value="1"/>
</dbReference>
<feature type="chain" id="PRO_5046012446" evidence="1">
    <location>
        <begin position="20"/>
        <end position="292"/>
    </location>
</feature>
<organism evidence="3 4">
    <name type="scientific">Skermanella cutis</name>
    <dbReference type="NCBI Taxonomy" id="2775420"/>
    <lineage>
        <taxon>Bacteria</taxon>
        <taxon>Pseudomonadati</taxon>
        <taxon>Pseudomonadota</taxon>
        <taxon>Alphaproteobacteria</taxon>
        <taxon>Rhodospirillales</taxon>
        <taxon>Azospirillaceae</taxon>
        <taxon>Skermanella</taxon>
    </lineage>
</organism>
<dbReference type="PANTHER" id="PTHR30535">
    <property type="entry name" value="VITAMIN B12-BINDING PROTEIN"/>
    <property type="match status" value="1"/>
</dbReference>
<evidence type="ECO:0000256" key="1">
    <source>
        <dbReference type="SAM" id="SignalP"/>
    </source>
</evidence>
<accession>A0ABX7B0S2</accession>
<reference evidence="3" key="1">
    <citation type="submission" date="2021-02" db="EMBL/GenBank/DDBJ databases">
        <title>Skermanella TT6 skin isolate.</title>
        <authorList>
            <person name="Lee K."/>
            <person name="Ganzorig M."/>
        </authorList>
    </citation>
    <scope>NUCLEOTIDE SEQUENCE</scope>
    <source>
        <strain evidence="3">TT6</strain>
    </source>
</reference>
<name>A0ABX7B0S2_9PROT</name>
<dbReference type="EMBL" id="CP067420">
    <property type="protein sequence ID" value="QQP87846.1"/>
    <property type="molecule type" value="Genomic_DNA"/>
</dbReference>
<sequence length="292" mass="30131">MKAWPPVLFSLVLASIAAAAEPPARIVSVGGAVTEIVNELGLGDTLVAVDSTSLHPPAMRELPQVGYMRALSAEGVAALGPDLVLLSDNAGPPPVIAQIRGLGIPTRMVPDRPTVEGVAEKVRAVGSFLDRQEEAEAMARDITRGVEAVSAVVAEIPDRPRVLFLMGLGQGAPTAAGQNTAADAMIRLAGGINAMEGYEGYKPASGEAILAAAPDVLLLPSDAVEAAGGRDAILAMPQFAGTPAARHGRLVAMDTLYLLGFGPRLPQALADLARALHPDRADAFPTPPRDRS</sequence>
<dbReference type="PROSITE" id="PS50983">
    <property type="entry name" value="FE_B12_PBP"/>
    <property type="match status" value="1"/>
</dbReference>
<dbReference type="InterPro" id="IPR002491">
    <property type="entry name" value="ABC_transptr_periplasmic_BD"/>
</dbReference>
<feature type="domain" description="Fe/B12 periplasmic-binding" evidence="2">
    <location>
        <begin position="25"/>
        <end position="280"/>
    </location>
</feature>
<keyword evidence="1" id="KW-0732">Signal</keyword>
<dbReference type="Gene3D" id="3.40.50.1980">
    <property type="entry name" value="Nitrogenase molybdenum iron protein domain"/>
    <property type="match status" value="2"/>
</dbReference>
<dbReference type="RefSeq" id="WP_201071862.1">
    <property type="nucleotide sequence ID" value="NZ_CP067420.1"/>
</dbReference>